<name>A0A1J5E2W1_9BACT</name>
<organism evidence="1 2">
    <name type="scientific">Candidatus Desantisbacteria bacterium CG2_30_40_21</name>
    <dbReference type="NCBI Taxonomy" id="1817895"/>
    <lineage>
        <taxon>Bacteria</taxon>
        <taxon>Candidatus Desantisiibacteriota</taxon>
    </lineage>
</organism>
<dbReference type="Proteomes" id="UP000183085">
    <property type="component" value="Unassembled WGS sequence"/>
</dbReference>
<dbReference type="STRING" id="1817895.AUJ95_02430"/>
<protein>
    <submittedName>
        <fullName evidence="1">Uncharacterized protein</fullName>
    </submittedName>
</protein>
<dbReference type="AlphaFoldDB" id="A0A1J5E2W1"/>
<proteinExistence type="predicted"/>
<dbReference type="EMBL" id="MNYI01000065">
    <property type="protein sequence ID" value="OIP41963.1"/>
    <property type="molecule type" value="Genomic_DNA"/>
</dbReference>
<gene>
    <name evidence="1" type="ORF">AUJ95_02430</name>
</gene>
<evidence type="ECO:0000313" key="1">
    <source>
        <dbReference type="EMBL" id="OIP41963.1"/>
    </source>
</evidence>
<reference evidence="1 2" key="1">
    <citation type="journal article" date="2016" name="Environ. Microbiol.">
        <title>Genomic resolution of a cold subsurface aquifer community provides metabolic insights for novel microbes adapted to high CO concentrations.</title>
        <authorList>
            <person name="Probst A.J."/>
            <person name="Castelle C.J."/>
            <person name="Singh A."/>
            <person name="Brown C.T."/>
            <person name="Anantharaman K."/>
            <person name="Sharon I."/>
            <person name="Hug L.A."/>
            <person name="Burstein D."/>
            <person name="Emerson J.B."/>
            <person name="Thomas B.C."/>
            <person name="Banfield J.F."/>
        </authorList>
    </citation>
    <scope>NUCLEOTIDE SEQUENCE [LARGE SCALE GENOMIC DNA]</scope>
    <source>
        <strain evidence="1">CG2_30_40_21</strain>
    </source>
</reference>
<accession>A0A1J5E2W1</accession>
<evidence type="ECO:0000313" key="2">
    <source>
        <dbReference type="Proteomes" id="UP000183085"/>
    </source>
</evidence>
<comment type="caution">
    <text evidence="1">The sequence shown here is derived from an EMBL/GenBank/DDBJ whole genome shotgun (WGS) entry which is preliminary data.</text>
</comment>
<sequence>MIAAFNKAIDVFKEQGIAEREIIIDITGGQKTVSIAGAVVTLNKNVTFQYVQTIPDESGKHKILAYDVIIQSQII</sequence>